<reference evidence="2 3" key="2">
    <citation type="submission" date="2017-09" db="EMBL/GenBank/DDBJ databases">
        <title>Extensive intraspecific genome diversity in a model arbuscular mycorrhizal fungus.</title>
        <authorList>
            <person name="Chen E.C."/>
            <person name="Morin E."/>
            <person name="Beaudet D."/>
            <person name="Noel J."/>
            <person name="Ndikumana S."/>
            <person name="Charron P."/>
            <person name="St-Onge C."/>
            <person name="Giorgi J."/>
            <person name="Grigoriev I.V."/>
            <person name="Roux C."/>
            <person name="Martin F.M."/>
            <person name="Corradi N."/>
        </authorList>
    </citation>
    <scope>NUCLEOTIDE SEQUENCE [LARGE SCALE GENOMIC DNA]</scope>
    <source>
        <strain evidence="2 3">A5</strain>
    </source>
</reference>
<evidence type="ECO:0000313" key="3">
    <source>
        <dbReference type="Proteomes" id="UP000232722"/>
    </source>
</evidence>
<dbReference type="VEuPathDB" id="FungiDB:RhiirA1_465900"/>
<sequence>MDEKKAIPSTLATAAEELNDYFKFWNMFALEIGDVLSLGTEVKLNNLVALQYTINIIRIIMTFDHYDDIQTPLLKLFNEIHRDNDTTIAIYPKRLKNQ</sequence>
<evidence type="ECO:0000313" key="2">
    <source>
        <dbReference type="EMBL" id="PKB96699.1"/>
    </source>
</evidence>
<name>A0A2N0NQ47_9GLOM</name>
<accession>A0A2N0NQ47</accession>
<protein>
    <submittedName>
        <fullName evidence="2">Uncharacterized protein</fullName>
    </submittedName>
</protein>
<reference evidence="2 3" key="1">
    <citation type="submission" date="2016-04" db="EMBL/GenBank/DDBJ databases">
        <title>Genome analyses suggest a sexual origin of heterokaryosis in a supposedly ancient asexual fungus.</title>
        <authorList>
            <person name="Ropars J."/>
            <person name="Sedzielewska K."/>
            <person name="Noel J."/>
            <person name="Charron P."/>
            <person name="Farinelli L."/>
            <person name="Marton T."/>
            <person name="Kruger M."/>
            <person name="Pelin A."/>
            <person name="Brachmann A."/>
            <person name="Corradi N."/>
        </authorList>
    </citation>
    <scope>NUCLEOTIDE SEQUENCE [LARGE SCALE GENOMIC DNA]</scope>
    <source>
        <strain evidence="2 3">A5</strain>
    </source>
</reference>
<gene>
    <name evidence="2" type="ORF">RhiirA5_434399</name>
    <name evidence="1" type="ORF">RhiirA5_434846</name>
</gene>
<dbReference type="EMBL" id="LLXJ01003898">
    <property type="protein sequence ID" value="PKB96433.1"/>
    <property type="molecule type" value="Genomic_DNA"/>
</dbReference>
<dbReference type="Proteomes" id="UP000232722">
    <property type="component" value="Unassembled WGS sequence"/>
</dbReference>
<comment type="caution">
    <text evidence="2">The sequence shown here is derived from an EMBL/GenBank/DDBJ whole genome shotgun (WGS) entry which is preliminary data.</text>
</comment>
<dbReference type="EMBL" id="LLXJ01003707">
    <property type="protein sequence ID" value="PKB96699.1"/>
    <property type="molecule type" value="Genomic_DNA"/>
</dbReference>
<organism evidence="2 3">
    <name type="scientific">Rhizophagus irregularis</name>
    <dbReference type="NCBI Taxonomy" id="588596"/>
    <lineage>
        <taxon>Eukaryota</taxon>
        <taxon>Fungi</taxon>
        <taxon>Fungi incertae sedis</taxon>
        <taxon>Mucoromycota</taxon>
        <taxon>Glomeromycotina</taxon>
        <taxon>Glomeromycetes</taxon>
        <taxon>Glomerales</taxon>
        <taxon>Glomeraceae</taxon>
        <taxon>Rhizophagus</taxon>
    </lineage>
</organism>
<evidence type="ECO:0000313" key="1">
    <source>
        <dbReference type="EMBL" id="PKB96433.1"/>
    </source>
</evidence>
<proteinExistence type="predicted"/>
<dbReference type="AlphaFoldDB" id="A0A2N0NQ47"/>